<dbReference type="Proteomes" id="UP000000374">
    <property type="component" value="Chromosome"/>
</dbReference>
<organism evidence="3 4">
    <name type="scientific">Verminephrobacter eiseniae (strain EF01-2)</name>
    <dbReference type="NCBI Taxonomy" id="391735"/>
    <lineage>
        <taxon>Bacteria</taxon>
        <taxon>Pseudomonadati</taxon>
        <taxon>Pseudomonadota</taxon>
        <taxon>Betaproteobacteria</taxon>
        <taxon>Burkholderiales</taxon>
        <taxon>Comamonadaceae</taxon>
        <taxon>Verminephrobacter</taxon>
    </lineage>
</organism>
<evidence type="ECO:0000313" key="4">
    <source>
        <dbReference type="Proteomes" id="UP000000374"/>
    </source>
</evidence>
<name>A1WJY4_VEREI</name>
<dbReference type="eggNOG" id="COG1835">
    <property type="taxonomic scope" value="Bacteria"/>
</dbReference>
<feature type="transmembrane region" description="Helical" evidence="1">
    <location>
        <begin position="155"/>
        <end position="188"/>
    </location>
</feature>
<keyword evidence="3" id="KW-0808">Transferase</keyword>
<evidence type="ECO:0000259" key="2">
    <source>
        <dbReference type="Pfam" id="PF01757"/>
    </source>
</evidence>
<accession>A1WJY4</accession>
<feature type="transmembrane region" description="Helical" evidence="1">
    <location>
        <begin position="15"/>
        <end position="33"/>
    </location>
</feature>
<feature type="transmembrane region" description="Helical" evidence="1">
    <location>
        <begin position="226"/>
        <end position="259"/>
    </location>
</feature>
<evidence type="ECO:0000313" key="3">
    <source>
        <dbReference type="EMBL" id="ABM57941.1"/>
    </source>
</evidence>
<feature type="transmembrane region" description="Helical" evidence="1">
    <location>
        <begin position="40"/>
        <end position="63"/>
    </location>
</feature>
<keyword evidence="4" id="KW-1185">Reference proteome</keyword>
<keyword evidence="1" id="KW-0812">Transmembrane</keyword>
<proteinExistence type="predicted"/>
<dbReference type="PANTHER" id="PTHR23028">
    <property type="entry name" value="ACETYLTRANSFERASE"/>
    <property type="match status" value="1"/>
</dbReference>
<evidence type="ECO:0000256" key="1">
    <source>
        <dbReference type="SAM" id="Phobius"/>
    </source>
</evidence>
<dbReference type="KEGG" id="vei:Veis_2193"/>
<feature type="domain" description="Acyltransferase 3" evidence="2">
    <location>
        <begin position="12"/>
        <end position="320"/>
    </location>
</feature>
<dbReference type="HOGENOM" id="CLU_005679_0_1_4"/>
<sequence length="339" mass="38152">MSNAMKNDQGNNFDFLRWLAAFLVFISHQSVLAGRGEVELSFVGSSGKLGVYIFFSISGYLTAESWRRDPNVFRFAIKRFLRIWPGLAAVTIFAALVIGPMVSSMDAQAYYTDPGFLRYFKILWLKIVYGLPGVFEKNPYPVTVNGSLWTIPIEVFWYVFLVIIGSLGMTRFGGLFVVLHIAVIALAFNLHILTKEIFSYVEFGLYFCYGVCLSAGRMHWMPHKKLVLALVSSLAIVYHAIGLTGLAVWIFLPYAVVLFGSSSTPCLRSFGKYGDFSYGLYLYAFPIQQAMVFAIGAATSYALLFSMSYAVTLLLAYLSWHMLEHPAIRLKPYRRQGYA</sequence>
<keyword evidence="1" id="KW-1133">Transmembrane helix</keyword>
<feature type="transmembrane region" description="Helical" evidence="1">
    <location>
        <begin position="116"/>
        <end position="135"/>
    </location>
</feature>
<feature type="transmembrane region" description="Helical" evidence="1">
    <location>
        <begin position="83"/>
        <end position="104"/>
    </location>
</feature>
<feature type="transmembrane region" description="Helical" evidence="1">
    <location>
        <begin position="200"/>
        <end position="220"/>
    </location>
</feature>
<dbReference type="STRING" id="391735.Veis_2193"/>
<dbReference type="InterPro" id="IPR002656">
    <property type="entry name" value="Acyl_transf_3_dom"/>
</dbReference>
<dbReference type="EMBL" id="CP000542">
    <property type="protein sequence ID" value="ABM57941.1"/>
    <property type="molecule type" value="Genomic_DNA"/>
</dbReference>
<dbReference type="Pfam" id="PF01757">
    <property type="entry name" value="Acyl_transf_3"/>
    <property type="match status" value="1"/>
</dbReference>
<dbReference type="InterPro" id="IPR050879">
    <property type="entry name" value="Acyltransferase_3"/>
</dbReference>
<keyword evidence="1" id="KW-0472">Membrane</keyword>
<protein>
    <submittedName>
        <fullName evidence="3">Acyltransferase 3</fullName>
    </submittedName>
</protein>
<keyword evidence="3" id="KW-0012">Acyltransferase</keyword>
<dbReference type="AlphaFoldDB" id="A1WJY4"/>
<reference evidence="4" key="1">
    <citation type="submission" date="2006-12" db="EMBL/GenBank/DDBJ databases">
        <title>Complete sequence of chromosome 1 of Verminephrobacter eiseniae EF01-2.</title>
        <authorList>
            <person name="Copeland A."/>
            <person name="Lucas S."/>
            <person name="Lapidus A."/>
            <person name="Barry K."/>
            <person name="Detter J.C."/>
            <person name="Glavina del Rio T."/>
            <person name="Dalin E."/>
            <person name="Tice H."/>
            <person name="Pitluck S."/>
            <person name="Chertkov O."/>
            <person name="Brettin T."/>
            <person name="Bruce D."/>
            <person name="Han C."/>
            <person name="Tapia R."/>
            <person name="Gilna P."/>
            <person name="Schmutz J."/>
            <person name="Larimer F."/>
            <person name="Land M."/>
            <person name="Hauser L."/>
            <person name="Kyrpides N."/>
            <person name="Kim E."/>
            <person name="Stahl D."/>
            <person name="Richardson P."/>
        </authorList>
    </citation>
    <scope>NUCLEOTIDE SEQUENCE [LARGE SCALE GENOMIC DNA]</scope>
    <source>
        <strain evidence="4">EF01-2</strain>
    </source>
</reference>
<gene>
    <name evidence="3" type="ordered locus">Veis_2193</name>
</gene>
<dbReference type="GO" id="GO:0016747">
    <property type="term" value="F:acyltransferase activity, transferring groups other than amino-acyl groups"/>
    <property type="evidence" value="ECO:0007669"/>
    <property type="project" value="InterPro"/>
</dbReference>
<feature type="transmembrane region" description="Helical" evidence="1">
    <location>
        <begin position="304"/>
        <end position="323"/>
    </location>
</feature>
<feature type="transmembrane region" description="Helical" evidence="1">
    <location>
        <begin position="280"/>
        <end position="298"/>
    </location>
</feature>